<feature type="transmembrane region" description="Helical" evidence="8">
    <location>
        <begin position="18"/>
        <end position="38"/>
    </location>
</feature>
<dbReference type="PANTHER" id="PTHR33577:SF18">
    <property type="entry name" value="HEME HALOPEROXIDASE FAMILY PROFILE DOMAIN-CONTAINING PROTEIN"/>
    <property type="match status" value="1"/>
</dbReference>
<evidence type="ECO:0000313" key="11">
    <source>
        <dbReference type="Proteomes" id="UP000242381"/>
    </source>
</evidence>
<dbReference type="PROSITE" id="PS51405">
    <property type="entry name" value="HEME_HALOPEROXIDASE"/>
    <property type="match status" value="1"/>
</dbReference>
<dbReference type="Proteomes" id="UP000242381">
    <property type="component" value="Unassembled WGS sequence"/>
</dbReference>
<dbReference type="PANTHER" id="PTHR33577">
    <property type="entry name" value="STERIGMATOCYSTIN BIOSYNTHESIS PEROXIDASE STCC-RELATED"/>
    <property type="match status" value="1"/>
</dbReference>
<keyword evidence="5" id="KW-0560">Oxidoreductase</keyword>
<dbReference type="GO" id="GO:0004601">
    <property type="term" value="F:peroxidase activity"/>
    <property type="evidence" value="ECO:0007669"/>
    <property type="project" value="UniProtKB-KW"/>
</dbReference>
<evidence type="ECO:0000256" key="3">
    <source>
        <dbReference type="ARBA" id="ARBA00022617"/>
    </source>
</evidence>
<dbReference type="GO" id="GO:0046872">
    <property type="term" value="F:metal ion binding"/>
    <property type="evidence" value="ECO:0007669"/>
    <property type="project" value="UniProtKB-KW"/>
</dbReference>
<keyword evidence="8" id="KW-0812">Transmembrane</keyword>
<dbReference type="InterPro" id="IPR036851">
    <property type="entry name" value="Chloroperoxidase-like_sf"/>
</dbReference>
<comment type="cofactor">
    <cofactor evidence="1">
        <name>heme b</name>
        <dbReference type="ChEBI" id="CHEBI:60344"/>
    </cofactor>
</comment>
<evidence type="ECO:0000256" key="7">
    <source>
        <dbReference type="ARBA" id="ARBA00025795"/>
    </source>
</evidence>
<protein>
    <submittedName>
        <fullName evidence="10">Cloroperoxidase</fullName>
    </submittedName>
</protein>
<evidence type="ECO:0000256" key="5">
    <source>
        <dbReference type="ARBA" id="ARBA00023002"/>
    </source>
</evidence>
<evidence type="ECO:0000259" key="9">
    <source>
        <dbReference type="PROSITE" id="PS51405"/>
    </source>
</evidence>
<evidence type="ECO:0000256" key="4">
    <source>
        <dbReference type="ARBA" id="ARBA00022723"/>
    </source>
</evidence>
<dbReference type="VEuPathDB" id="FungiDB:BCV72DRAFT_8977"/>
<name>A0A0A1N0W0_RHIZD</name>
<keyword evidence="6" id="KW-0408">Iron</keyword>
<dbReference type="Pfam" id="PF01328">
    <property type="entry name" value="Peroxidase_2"/>
    <property type="match status" value="1"/>
</dbReference>
<proteinExistence type="inferred from homology"/>
<evidence type="ECO:0000256" key="2">
    <source>
        <dbReference type="ARBA" id="ARBA00022559"/>
    </source>
</evidence>
<evidence type="ECO:0000256" key="6">
    <source>
        <dbReference type="ARBA" id="ARBA00023004"/>
    </source>
</evidence>
<comment type="similarity">
    <text evidence="7">Belongs to the chloroperoxidase family.</text>
</comment>
<evidence type="ECO:0000256" key="8">
    <source>
        <dbReference type="SAM" id="Phobius"/>
    </source>
</evidence>
<dbReference type="Gene3D" id="1.10.489.10">
    <property type="entry name" value="Chloroperoxidase-like"/>
    <property type="match status" value="1"/>
</dbReference>
<keyword evidence="2 10" id="KW-0575">Peroxidase</keyword>
<keyword evidence="3" id="KW-0349">Heme</keyword>
<dbReference type="AlphaFoldDB" id="A0A0A1N0W0"/>
<dbReference type="SUPFAM" id="SSF47571">
    <property type="entry name" value="Cloroperoxidase"/>
    <property type="match status" value="1"/>
</dbReference>
<dbReference type="EMBL" id="KV921267">
    <property type="protein sequence ID" value="ORE22425.1"/>
    <property type="molecule type" value="Genomic_DNA"/>
</dbReference>
<sequence>MDNKSEASQPKVRVKKPGIISILLGAILAMSIMIIMVIEVDGRSKMLKSPEQWYELMKKHPYERKETDLRSPCPMLNTLANHGFLPRDGRKMTAKELYEALMLIGVQPSSSVAFLVFLYFTYNPPNPNRPFLSQFTPAPSIDMHRLTMGNVLEHDVSLTRHDLSMPPFNTTVPVPEYVERMVRLAKFNNTGTEYEGIFTRKNQYDARRLRWLESVRDNDAYFYGLFPQFASGVECSLLMDVIGRDGQLRVDHLESILLHERFPDDWYPRTSPYTMRELVFKPLECWWGLYHSQVSLSLLDELK</sequence>
<evidence type="ECO:0000256" key="1">
    <source>
        <dbReference type="ARBA" id="ARBA00001970"/>
    </source>
</evidence>
<feature type="domain" description="Heme haloperoxidase family profile" evidence="9">
    <location>
        <begin position="49"/>
        <end position="280"/>
    </location>
</feature>
<organism evidence="10 11">
    <name type="scientific">Rhizopus microsporus</name>
    <dbReference type="NCBI Taxonomy" id="58291"/>
    <lineage>
        <taxon>Eukaryota</taxon>
        <taxon>Fungi</taxon>
        <taxon>Fungi incertae sedis</taxon>
        <taxon>Mucoromycota</taxon>
        <taxon>Mucoromycotina</taxon>
        <taxon>Mucoromycetes</taxon>
        <taxon>Mucorales</taxon>
        <taxon>Mucorineae</taxon>
        <taxon>Rhizopodaceae</taxon>
        <taxon>Rhizopus</taxon>
    </lineage>
</organism>
<feature type="transmembrane region" description="Helical" evidence="8">
    <location>
        <begin position="100"/>
        <end position="122"/>
    </location>
</feature>
<accession>A0A0A1N0W0</accession>
<evidence type="ECO:0000313" key="10">
    <source>
        <dbReference type="EMBL" id="ORE22425.1"/>
    </source>
</evidence>
<keyword evidence="8" id="KW-1133">Transmembrane helix</keyword>
<keyword evidence="4" id="KW-0479">Metal-binding</keyword>
<dbReference type="OMA" id="MGCFGDG"/>
<dbReference type="InterPro" id="IPR000028">
    <property type="entry name" value="Chloroperoxidase"/>
</dbReference>
<reference evidence="10 11" key="1">
    <citation type="journal article" date="2016" name="Proc. Natl. Acad. Sci. U.S.A.">
        <title>Lipid metabolic changes in an early divergent fungus govern the establishment of a mutualistic symbiosis with endobacteria.</title>
        <authorList>
            <person name="Lastovetsky O.A."/>
            <person name="Gaspar M.L."/>
            <person name="Mondo S.J."/>
            <person name="LaButti K.M."/>
            <person name="Sandor L."/>
            <person name="Grigoriev I.V."/>
            <person name="Henry S.A."/>
            <person name="Pawlowska T.E."/>
        </authorList>
    </citation>
    <scope>NUCLEOTIDE SEQUENCE [LARGE SCALE GENOMIC DNA]</scope>
    <source>
        <strain evidence="10 11">ATCC 11559</strain>
    </source>
</reference>
<gene>
    <name evidence="10" type="ORF">BCV71DRAFT_260312</name>
</gene>
<keyword evidence="8" id="KW-0472">Membrane</keyword>